<reference evidence="1 2" key="1">
    <citation type="submission" date="2020-05" db="EMBL/GenBank/DDBJ databases">
        <title>Mucilaginibacter mali sp. nov.</title>
        <authorList>
            <person name="Kim H.S."/>
            <person name="Lee K.C."/>
            <person name="Suh M.K."/>
            <person name="Kim J.-S."/>
            <person name="Han K.-I."/>
            <person name="Eom M.K."/>
            <person name="Shin Y.K."/>
            <person name="Lee J.-S."/>
        </authorList>
    </citation>
    <scope>NUCLEOTIDE SEQUENCE [LARGE SCALE GENOMIC DNA]</scope>
    <source>
        <strain evidence="1 2">G2-14</strain>
    </source>
</reference>
<keyword evidence="2" id="KW-1185">Reference proteome</keyword>
<evidence type="ECO:0000313" key="2">
    <source>
        <dbReference type="Proteomes" id="UP000505355"/>
    </source>
</evidence>
<dbReference type="PANTHER" id="PTHR34071:SF2">
    <property type="entry name" value="FLAVIN-NUCLEOTIDE-BINDING PROTEIN"/>
    <property type="match status" value="1"/>
</dbReference>
<evidence type="ECO:0000313" key="1">
    <source>
        <dbReference type="EMBL" id="QKJ33017.1"/>
    </source>
</evidence>
<dbReference type="InterPro" id="IPR024747">
    <property type="entry name" value="Pyridox_Oxase-rel"/>
</dbReference>
<sequence length="150" mass="17201">MLGKLDQTQMETLLQQQVTGHIGCHADGVTYIVPVNYVYSAPYVYCHSAKGKKIEMMRRNPNVCFQVDEIRSIFNWQSVVAWGIFEEVTDVEESERLMQGLIHRIMPLANDPGDHPSHGITENDYDIGNGVDLIIYKIHLEKMTGRFEHH</sequence>
<dbReference type="KEGG" id="mmab:HQ865_25780"/>
<gene>
    <name evidence="1" type="ORF">HQ865_25780</name>
</gene>
<dbReference type="EMBL" id="CP054139">
    <property type="protein sequence ID" value="QKJ33017.1"/>
    <property type="molecule type" value="Genomic_DNA"/>
</dbReference>
<dbReference type="SUPFAM" id="SSF50475">
    <property type="entry name" value="FMN-binding split barrel"/>
    <property type="match status" value="1"/>
</dbReference>
<dbReference type="Pfam" id="PF12900">
    <property type="entry name" value="Pyridox_ox_2"/>
    <property type="match status" value="1"/>
</dbReference>
<accession>A0A7D4U0J7</accession>
<protein>
    <submittedName>
        <fullName evidence="1">Pyridoxamine 5'-phosphate oxidase family protein</fullName>
    </submittedName>
</protein>
<dbReference type="Gene3D" id="2.30.110.10">
    <property type="entry name" value="Electron Transport, Fmn-binding Protein, Chain A"/>
    <property type="match status" value="1"/>
</dbReference>
<proteinExistence type="predicted"/>
<name>A0A7D4U0J7_9SPHI</name>
<dbReference type="PANTHER" id="PTHR34071">
    <property type="entry name" value="5-NITROIMIDAZOLE ANTIBIOTICS RESISTANCE PROTEIN, NIMA-FAMILY-RELATED PROTEIN-RELATED"/>
    <property type="match status" value="1"/>
</dbReference>
<dbReference type="InterPro" id="IPR012349">
    <property type="entry name" value="Split_barrel_FMN-bd"/>
</dbReference>
<dbReference type="AlphaFoldDB" id="A0A7D4U0J7"/>
<organism evidence="1 2">
    <name type="scientific">Mucilaginibacter mali</name>
    <dbReference type="NCBI Taxonomy" id="2740462"/>
    <lineage>
        <taxon>Bacteria</taxon>
        <taxon>Pseudomonadati</taxon>
        <taxon>Bacteroidota</taxon>
        <taxon>Sphingobacteriia</taxon>
        <taxon>Sphingobacteriales</taxon>
        <taxon>Sphingobacteriaceae</taxon>
        <taxon>Mucilaginibacter</taxon>
    </lineage>
</organism>
<dbReference type="Proteomes" id="UP000505355">
    <property type="component" value="Chromosome"/>
</dbReference>